<dbReference type="OrthoDB" id="9958102at2"/>
<dbReference type="Gene3D" id="4.10.280.10">
    <property type="entry name" value="Helix-loop-helix DNA-binding domain"/>
    <property type="match status" value="1"/>
</dbReference>
<evidence type="ECO:0000313" key="2">
    <source>
        <dbReference type="Proteomes" id="UP000319432"/>
    </source>
</evidence>
<dbReference type="InterPro" id="IPR037208">
    <property type="entry name" value="Spo0E-like_sf"/>
</dbReference>
<accession>A0A518VFC8</accession>
<dbReference type="InterPro" id="IPR036638">
    <property type="entry name" value="HLH_DNA-bd_sf"/>
</dbReference>
<dbReference type="Proteomes" id="UP000319432">
    <property type="component" value="Chromosome"/>
</dbReference>
<keyword evidence="2" id="KW-1185">Reference proteome</keyword>
<sequence>MPQPHSKGTPSSKSLHYATTTLSQNDCDLQQATETLEALRHKLVKLFCREGSFSSPEVLQMSRQLDEYIVAIQKRSKLTENYTGCRL</sequence>
<dbReference type="Pfam" id="PF09388">
    <property type="entry name" value="SpoOE-like"/>
    <property type="match status" value="1"/>
</dbReference>
<name>A0A518VFC8_BRELA</name>
<protein>
    <submittedName>
        <fullName evidence="1">Aspartyl-phosphate phosphatase Spo0E family protein</fullName>
    </submittedName>
</protein>
<dbReference type="EMBL" id="CP033464">
    <property type="protein sequence ID" value="QDX95698.1"/>
    <property type="molecule type" value="Genomic_DNA"/>
</dbReference>
<dbReference type="InterPro" id="IPR018540">
    <property type="entry name" value="Spo0E-like"/>
</dbReference>
<gene>
    <name evidence="1" type="ORF">EEL30_07480</name>
</gene>
<dbReference type="AlphaFoldDB" id="A0A518VFC8"/>
<dbReference type="SUPFAM" id="SSF140500">
    <property type="entry name" value="BAS1536-like"/>
    <property type="match status" value="1"/>
</dbReference>
<dbReference type="GO" id="GO:0043937">
    <property type="term" value="P:regulation of sporulation"/>
    <property type="evidence" value="ECO:0007669"/>
    <property type="project" value="InterPro"/>
</dbReference>
<proteinExistence type="predicted"/>
<dbReference type="GO" id="GO:0046983">
    <property type="term" value="F:protein dimerization activity"/>
    <property type="evidence" value="ECO:0007669"/>
    <property type="project" value="InterPro"/>
</dbReference>
<evidence type="ECO:0000313" key="1">
    <source>
        <dbReference type="EMBL" id="QDX95698.1"/>
    </source>
</evidence>
<organism evidence="1 2">
    <name type="scientific">Brevibacillus laterosporus</name>
    <name type="common">Bacillus laterosporus</name>
    <dbReference type="NCBI Taxonomy" id="1465"/>
    <lineage>
        <taxon>Bacteria</taxon>
        <taxon>Bacillati</taxon>
        <taxon>Bacillota</taxon>
        <taxon>Bacilli</taxon>
        <taxon>Bacillales</taxon>
        <taxon>Paenibacillaceae</taxon>
        <taxon>Brevibacillus</taxon>
    </lineage>
</organism>
<reference evidence="1 2" key="1">
    <citation type="submission" date="2018-11" db="EMBL/GenBank/DDBJ databases">
        <title>Phylogenetic determinants of toxin gene distribution in genomes of Brevibacillus laterosporus.</title>
        <authorList>
            <person name="Glare T.R."/>
            <person name="Durrant A."/>
            <person name="Berry C."/>
            <person name="Palma L."/>
            <person name="Ormskirk M."/>
            <person name="Cox M.O."/>
        </authorList>
    </citation>
    <scope>NUCLEOTIDE SEQUENCE [LARGE SCALE GENOMIC DNA]</scope>
    <source>
        <strain evidence="1 2">1821L</strain>
    </source>
</reference>